<dbReference type="Proteomes" id="UP000806528">
    <property type="component" value="Unassembled WGS sequence"/>
</dbReference>
<sequence>MTDPDRPFPHRAWISQGVGSVILFGVALYNLVFQVESTAEVVGVAVAFVLAVLALTWAVIELVRHRRKGTTPPGS</sequence>
<evidence type="ECO:0000256" key="1">
    <source>
        <dbReference type="SAM" id="Phobius"/>
    </source>
</evidence>
<organism evidence="2 3">
    <name type="scientific">Nocardiopsis coralli</name>
    <dbReference type="NCBI Taxonomy" id="2772213"/>
    <lineage>
        <taxon>Bacteria</taxon>
        <taxon>Bacillati</taxon>
        <taxon>Actinomycetota</taxon>
        <taxon>Actinomycetes</taxon>
        <taxon>Streptosporangiales</taxon>
        <taxon>Nocardiopsidaceae</taxon>
        <taxon>Nocardiopsis</taxon>
    </lineage>
</organism>
<evidence type="ECO:0000313" key="3">
    <source>
        <dbReference type="Proteomes" id="UP000806528"/>
    </source>
</evidence>
<evidence type="ECO:0000313" key="2">
    <source>
        <dbReference type="EMBL" id="MBE3000730.1"/>
    </source>
</evidence>
<protein>
    <submittedName>
        <fullName evidence="2">Uncharacterized protein</fullName>
    </submittedName>
</protein>
<proteinExistence type="predicted"/>
<reference evidence="2 3" key="1">
    <citation type="submission" date="2020-09" db="EMBL/GenBank/DDBJ databases">
        <title>Diversity and distribution of actinomycetes associated with coral in the coast of Hainan.</title>
        <authorList>
            <person name="Li F."/>
        </authorList>
    </citation>
    <scope>NUCLEOTIDE SEQUENCE [LARGE SCALE GENOMIC DNA]</scope>
    <source>
        <strain evidence="2 3">HNM0947</strain>
    </source>
</reference>
<gene>
    <name evidence="2" type="ORF">IDM40_18805</name>
</gene>
<keyword evidence="3" id="KW-1185">Reference proteome</keyword>
<keyword evidence="1" id="KW-0812">Transmembrane</keyword>
<dbReference type="RefSeq" id="WP_193123338.1">
    <property type="nucleotide sequence ID" value="NZ_JADBGI010000017.1"/>
</dbReference>
<feature type="transmembrane region" description="Helical" evidence="1">
    <location>
        <begin position="41"/>
        <end position="60"/>
    </location>
</feature>
<keyword evidence="1" id="KW-1133">Transmembrane helix</keyword>
<name>A0ABR9PA61_9ACTN</name>
<dbReference type="EMBL" id="JADBGI010000017">
    <property type="protein sequence ID" value="MBE3000730.1"/>
    <property type="molecule type" value="Genomic_DNA"/>
</dbReference>
<comment type="caution">
    <text evidence="2">The sequence shown here is derived from an EMBL/GenBank/DDBJ whole genome shotgun (WGS) entry which is preliminary data.</text>
</comment>
<accession>A0ABR9PA61</accession>
<keyword evidence="1" id="KW-0472">Membrane</keyword>
<feature type="transmembrane region" description="Helical" evidence="1">
    <location>
        <begin position="12"/>
        <end position="35"/>
    </location>
</feature>